<dbReference type="AlphaFoldDB" id="A0AAE0Y4L7"/>
<comment type="caution">
    <text evidence="2">The sequence shown here is derived from an EMBL/GenBank/DDBJ whole genome shotgun (WGS) entry which is preliminary data.</text>
</comment>
<organism evidence="2 3">
    <name type="scientific">Elysia crispata</name>
    <name type="common">lettuce slug</name>
    <dbReference type="NCBI Taxonomy" id="231223"/>
    <lineage>
        <taxon>Eukaryota</taxon>
        <taxon>Metazoa</taxon>
        <taxon>Spiralia</taxon>
        <taxon>Lophotrochozoa</taxon>
        <taxon>Mollusca</taxon>
        <taxon>Gastropoda</taxon>
        <taxon>Heterobranchia</taxon>
        <taxon>Euthyneura</taxon>
        <taxon>Panpulmonata</taxon>
        <taxon>Sacoglossa</taxon>
        <taxon>Placobranchoidea</taxon>
        <taxon>Plakobranchidae</taxon>
        <taxon>Elysia</taxon>
    </lineage>
</organism>
<evidence type="ECO:0000313" key="3">
    <source>
        <dbReference type="Proteomes" id="UP001283361"/>
    </source>
</evidence>
<dbReference type="Proteomes" id="UP001283361">
    <property type="component" value="Unassembled WGS sequence"/>
</dbReference>
<keyword evidence="3" id="KW-1185">Reference proteome</keyword>
<protein>
    <submittedName>
        <fullName evidence="2">Uncharacterized protein</fullName>
    </submittedName>
</protein>
<dbReference type="EMBL" id="JAWDGP010006941">
    <property type="protein sequence ID" value="KAK3732737.1"/>
    <property type="molecule type" value="Genomic_DNA"/>
</dbReference>
<evidence type="ECO:0000256" key="1">
    <source>
        <dbReference type="SAM" id="MobiDB-lite"/>
    </source>
</evidence>
<feature type="region of interest" description="Disordered" evidence="1">
    <location>
        <begin position="40"/>
        <end position="112"/>
    </location>
</feature>
<accession>A0AAE0Y4L7</accession>
<proteinExistence type="predicted"/>
<feature type="compositionally biased region" description="Basic and acidic residues" evidence="1">
    <location>
        <begin position="53"/>
        <end position="112"/>
    </location>
</feature>
<name>A0AAE0Y4L7_9GAST</name>
<gene>
    <name evidence="2" type="ORF">RRG08_005902</name>
</gene>
<sequence>MVRCGAVWCGARWPLSIVVDLESAVHRWASLHTQQTLFTADDRRRIRQTTGEEYGRRQKKNTADDRRRIRQTTEEEYGRRQKKNTADDRRRIRQTTEEEYGRRQEKNTADDR</sequence>
<evidence type="ECO:0000313" key="2">
    <source>
        <dbReference type="EMBL" id="KAK3732737.1"/>
    </source>
</evidence>
<reference evidence="2" key="1">
    <citation type="journal article" date="2023" name="G3 (Bethesda)">
        <title>A reference genome for the long-term kleptoplast-retaining sea slug Elysia crispata morphotype clarki.</title>
        <authorList>
            <person name="Eastman K.E."/>
            <person name="Pendleton A.L."/>
            <person name="Shaikh M.A."/>
            <person name="Suttiyut T."/>
            <person name="Ogas R."/>
            <person name="Tomko P."/>
            <person name="Gavelis G."/>
            <person name="Widhalm J.R."/>
            <person name="Wisecaver J.H."/>
        </authorList>
    </citation>
    <scope>NUCLEOTIDE SEQUENCE</scope>
    <source>
        <strain evidence="2">ECLA1</strain>
    </source>
</reference>